<evidence type="ECO:0000313" key="3">
    <source>
        <dbReference type="Proteomes" id="UP000304900"/>
    </source>
</evidence>
<gene>
    <name evidence="2" type="ORF">FDK13_21960</name>
</gene>
<organism evidence="2 3">
    <name type="scientific">Dyadobacter frigoris</name>
    <dbReference type="NCBI Taxonomy" id="2576211"/>
    <lineage>
        <taxon>Bacteria</taxon>
        <taxon>Pseudomonadati</taxon>
        <taxon>Bacteroidota</taxon>
        <taxon>Cytophagia</taxon>
        <taxon>Cytophagales</taxon>
        <taxon>Spirosomataceae</taxon>
        <taxon>Dyadobacter</taxon>
    </lineage>
</organism>
<evidence type="ECO:0000313" key="2">
    <source>
        <dbReference type="EMBL" id="TKT90398.1"/>
    </source>
</evidence>
<comment type="caution">
    <text evidence="2">The sequence shown here is derived from an EMBL/GenBank/DDBJ whole genome shotgun (WGS) entry which is preliminary data.</text>
</comment>
<dbReference type="AlphaFoldDB" id="A0A4U6D3D8"/>
<dbReference type="EMBL" id="SZVO01000010">
    <property type="protein sequence ID" value="TKT90398.1"/>
    <property type="molecule type" value="Genomic_DNA"/>
</dbReference>
<proteinExistence type="predicted"/>
<feature type="chain" id="PRO_5020678568" evidence="1">
    <location>
        <begin position="21"/>
        <end position="138"/>
    </location>
</feature>
<reference evidence="2 3" key="1">
    <citation type="submission" date="2019-05" db="EMBL/GenBank/DDBJ databases">
        <title>Dyadobacter AR-3-8 sp. nov., isolated from arctic soil.</title>
        <authorList>
            <person name="Chaudhary D.K."/>
        </authorList>
    </citation>
    <scope>NUCLEOTIDE SEQUENCE [LARGE SCALE GENOMIC DNA]</scope>
    <source>
        <strain evidence="2 3">AR-3-8</strain>
    </source>
</reference>
<name>A0A4U6D3D8_9BACT</name>
<feature type="signal peptide" evidence="1">
    <location>
        <begin position="1"/>
        <end position="20"/>
    </location>
</feature>
<keyword evidence="3" id="KW-1185">Reference proteome</keyword>
<dbReference type="RefSeq" id="WP_137342161.1">
    <property type="nucleotide sequence ID" value="NZ_BSQH01000035.1"/>
</dbReference>
<protein>
    <submittedName>
        <fullName evidence="2">Uncharacterized protein</fullName>
    </submittedName>
</protein>
<sequence length="138" mass="16377">MKKLTFVLLLSLLCFSAASLFEKQLVRHRTGHVTILRFSPYQEKTVLRLLNSIKLKRAKHPKTIIRIDIPKWKENLCRLLRHRHSTYTTHSVFYAINSKVAELTFQNRVSQTLHISNQIYNKIISPGYYNFLYRLCPF</sequence>
<keyword evidence="1" id="KW-0732">Signal</keyword>
<accession>A0A4U6D3D8</accession>
<dbReference type="Proteomes" id="UP000304900">
    <property type="component" value="Unassembled WGS sequence"/>
</dbReference>
<evidence type="ECO:0000256" key="1">
    <source>
        <dbReference type="SAM" id="SignalP"/>
    </source>
</evidence>